<evidence type="ECO:0000256" key="10">
    <source>
        <dbReference type="ARBA" id="ARBA00022840"/>
    </source>
</evidence>
<dbReference type="PANTHER" id="PTHR10534">
    <property type="entry name" value="PYRIDOXAL KINASE"/>
    <property type="match status" value="1"/>
</dbReference>
<comment type="pathway">
    <text evidence="2">Cofactor metabolism; pyridoxal 5'-phosphate salvage; pyridoxine 5'-phosphate from pyridoxine: step 1/1.</text>
</comment>
<feature type="domain" description="Pyridoxamine kinase/Phosphomethylpyrimidine kinase" evidence="15">
    <location>
        <begin position="95"/>
        <end position="263"/>
    </location>
</feature>
<gene>
    <name evidence="16" type="ORF">g.42094</name>
</gene>
<evidence type="ECO:0000256" key="1">
    <source>
        <dbReference type="ARBA" id="ARBA00004750"/>
    </source>
</evidence>
<organism evidence="16">
    <name type="scientific">Clastoptera arizonana</name>
    <name type="common">Arizona spittle bug</name>
    <dbReference type="NCBI Taxonomy" id="38151"/>
    <lineage>
        <taxon>Eukaryota</taxon>
        <taxon>Metazoa</taxon>
        <taxon>Ecdysozoa</taxon>
        <taxon>Arthropoda</taxon>
        <taxon>Hexapoda</taxon>
        <taxon>Insecta</taxon>
        <taxon>Pterygota</taxon>
        <taxon>Neoptera</taxon>
        <taxon>Paraneoptera</taxon>
        <taxon>Hemiptera</taxon>
        <taxon>Auchenorrhyncha</taxon>
        <taxon>Cercopoidea</taxon>
        <taxon>Clastopteridae</taxon>
        <taxon>Clastoptera</taxon>
    </lineage>
</organism>
<dbReference type="Gene3D" id="3.40.1190.20">
    <property type="match status" value="1"/>
</dbReference>
<comment type="catalytic activity">
    <reaction evidence="12">
        <text>pyridoxamine + ATP = pyridoxamine 5'-phosphate + ADP + H(+)</text>
        <dbReference type="Rhea" id="RHEA:25104"/>
        <dbReference type="ChEBI" id="CHEBI:15378"/>
        <dbReference type="ChEBI" id="CHEBI:30616"/>
        <dbReference type="ChEBI" id="CHEBI:57761"/>
        <dbReference type="ChEBI" id="CHEBI:58451"/>
        <dbReference type="ChEBI" id="CHEBI:456216"/>
        <dbReference type="EC" id="2.7.1.35"/>
    </reaction>
    <physiologicalReaction direction="left-to-right" evidence="12">
        <dbReference type="Rhea" id="RHEA:25105"/>
    </physiologicalReaction>
</comment>
<keyword evidence="7" id="KW-0808">Transferase</keyword>
<dbReference type="NCBIfam" id="TIGR00687">
    <property type="entry name" value="pyridox_kin"/>
    <property type="match status" value="1"/>
</dbReference>
<dbReference type="InterPro" id="IPR029056">
    <property type="entry name" value="Ribokinase-like"/>
</dbReference>
<dbReference type="InterPro" id="IPR004625">
    <property type="entry name" value="PyrdxlKinase"/>
</dbReference>
<dbReference type="SUPFAM" id="SSF53613">
    <property type="entry name" value="Ribokinase-like"/>
    <property type="match status" value="1"/>
</dbReference>
<dbReference type="InterPro" id="IPR013749">
    <property type="entry name" value="PM/HMP-P_kinase-1"/>
</dbReference>
<comment type="similarity">
    <text evidence="4">Belongs to the pyridoxine kinase family.</text>
</comment>
<evidence type="ECO:0000259" key="15">
    <source>
        <dbReference type="Pfam" id="PF08543"/>
    </source>
</evidence>
<dbReference type="GO" id="GO:0005829">
    <property type="term" value="C:cytosol"/>
    <property type="evidence" value="ECO:0007669"/>
    <property type="project" value="TreeGrafter"/>
</dbReference>
<evidence type="ECO:0000256" key="9">
    <source>
        <dbReference type="ARBA" id="ARBA00022777"/>
    </source>
</evidence>
<dbReference type="GO" id="GO:0009443">
    <property type="term" value="P:pyridoxal 5'-phosphate salvage"/>
    <property type="evidence" value="ECO:0007669"/>
    <property type="project" value="InterPro"/>
</dbReference>
<comment type="pathway">
    <text evidence="1">Cofactor metabolism; pyridoxal 5'-phosphate salvage; pyridoxamine 5'-phosphate from pyridoxamine: step 1/1.</text>
</comment>
<dbReference type="EC" id="2.7.1.35" evidence="5"/>
<dbReference type="Pfam" id="PF08543">
    <property type="entry name" value="Phos_pyr_kin"/>
    <property type="match status" value="1"/>
</dbReference>
<evidence type="ECO:0000256" key="12">
    <source>
        <dbReference type="ARBA" id="ARBA00047310"/>
    </source>
</evidence>
<comment type="pathway">
    <text evidence="3">Cofactor metabolism; pyridoxal 5'-phosphate salvage; pyridoxal 5'-phosphate from pyridoxal: step 1/1.</text>
</comment>
<reference evidence="16" key="1">
    <citation type="submission" date="2015-12" db="EMBL/GenBank/DDBJ databases">
        <title>De novo transcriptome assembly of four potential Pierce s Disease insect vectors from Arizona vineyards.</title>
        <authorList>
            <person name="Tassone E.E."/>
        </authorList>
    </citation>
    <scope>NUCLEOTIDE SEQUENCE</scope>
</reference>
<dbReference type="CDD" id="cd01173">
    <property type="entry name" value="pyridoxal_pyridoxamine_kinase"/>
    <property type="match status" value="1"/>
</dbReference>
<evidence type="ECO:0000313" key="16">
    <source>
        <dbReference type="EMBL" id="JAS22417.1"/>
    </source>
</evidence>
<comment type="catalytic activity">
    <reaction evidence="14">
        <text>pyridoxine + ATP = pyridoxine 5'-phosphate + ADP + H(+)</text>
        <dbReference type="Rhea" id="RHEA:25108"/>
        <dbReference type="ChEBI" id="CHEBI:15378"/>
        <dbReference type="ChEBI" id="CHEBI:16709"/>
        <dbReference type="ChEBI" id="CHEBI:30616"/>
        <dbReference type="ChEBI" id="CHEBI:58589"/>
        <dbReference type="ChEBI" id="CHEBI:456216"/>
        <dbReference type="EC" id="2.7.1.35"/>
    </reaction>
    <physiologicalReaction direction="left-to-right" evidence="14">
        <dbReference type="Rhea" id="RHEA:25109"/>
    </physiologicalReaction>
</comment>
<evidence type="ECO:0000256" key="3">
    <source>
        <dbReference type="ARBA" id="ARBA00005210"/>
    </source>
</evidence>
<evidence type="ECO:0000256" key="14">
    <source>
        <dbReference type="ARBA" id="ARBA00048524"/>
    </source>
</evidence>
<keyword evidence="10" id="KW-0067">ATP-binding</keyword>
<dbReference type="AlphaFoldDB" id="A0A1B6D9P6"/>
<evidence type="ECO:0000256" key="6">
    <source>
        <dbReference type="ARBA" id="ARBA00018134"/>
    </source>
</evidence>
<evidence type="ECO:0000256" key="8">
    <source>
        <dbReference type="ARBA" id="ARBA00022741"/>
    </source>
</evidence>
<protein>
    <recommendedName>
        <fullName evidence="6">Pyridoxal kinase</fullName>
        <ecNumber evidence="5">2.7.1.35</ecNumber>
    </recommendedName>
    <alternativeName>
        <fullName evidence="11">Pyridoxine kinase</fullName>
    </alternativeName>
</protein>
<comment type="catalytic activity">
    <reaction evidence="13">
        <text>pyridoxal + ATP = pyridoxal 5'-phosphate + ADP + H(+)</text>
        <dbReference type="Rhea" id="RHEA:10224"/>
        <dbReference type="ChEBI" id="CHEBI:15378"/>
        <dbReference type="ChEBI" id="CHEBI:17310"/>
        <dbReference type="ChEBI" id="CHEBI:30616"/>
        <dbReference type="ChEBI" id="CHEBI:456216"/>
        <dbReference type="ChEBI" id="CHEBI:597326"/>
        <dbReference type="EC" id="2.7.1.35"/>
    </reaction>
    <physiologicalReaction direction="left-to-right" evidence="13">
        <dbReference type="Rhea" id="RHEA:10225"/>
    </physiologicalReaction>
</comment>
<evidence type="ECO:0000256" key="7">
    <source>
        <dbReference type="ARBA" id="ARBA00022679"/>
    </source>
</evidence>
<dbReference type="PANTHER" id="PTHR10534:SF2">
    <property type="entry name" value="PYRIDOXAL KINASE"/>
    <property type="match status" value="1"/>
</dbReference>
<keyword evidence="8" id="KW-0547">Nucleotide-binding</keyword>
<evidence type="ECO:0000256" key="11">
    <source>
        <dbReference type="ARBA" id="ARBA00032808"/>
    </source>
</evidence>
<evidence type="ECO:0000256" key="4">
    <source>
        <dbReference type="ARBA" id="ARBA00008805"/>
    </source>
</evidence>
<keyword evidence="9" id="KW-0418">Kinase</keyword>
<evidence type="ECO:0000256" key="2">
    <source>
        <dbReference type="ARBA" id="ARBA00004835"/>
    </source>
</evidence>
<dbReference type="UniPathway" id="UPA01068">
    <property type="reaction ID" value="UER00298"/>
</dbReference>
<name>A0A1B6D9P6_9HEMI</name>
<dbReference type="GO" id="GO:0008478">
    <property type="term" value="F:pyridoxal kinase activity"/>
    <property type="evidence" value="ECO:0007669"/>
    <property type="project" value="UniProtKB-EC"/>
</dbReference>
<dbReference type="EMBL" id="GEDC01014881">
    <property type="protein sequence ID" value="JAS22417.1"/>
    <property type="molecule type" value="Transcribed_RNA"/>
</dbReference>
<proteinExistence type="inferred from homology"/>
<evidence type="ECO:0000256" key="13">
    <source>
        <dbReference type="ARBA" id="ARBA00047377"/>
    </source>
</evidence>
<evidence type="ECO:0000256" key="5">
    <source>
        <dbReference type="ARBA" id="ARBA00012104"/>
    </source>
</evidence>
<dbReference type="GO" id="GO:0005524">
    <property type="term" value="F:ATP binding"/>
    <property type="evidence" value="ECO:0007669"/>
    <property type="project" value="UniProtKB-KW"/>
</dbReference>
<accession>A0A1B6D9P6</accession>
<sequence>METKPFKVLSIQGHVVSGYVGNSCAAFVLQVLGFEVDAINSVQISNQGSFGSWKGVIFTEKNLADLMEDLESKGFDKDYTHLLTGYVASPSFLNYIEKVVKQLRKNNPDLIYVCDPVLGVNGKLYVPESLIDIYREKILPLADIVIPNQYEAELLTGKPILDAEDAWTAIENLHSAGCTTVVISSTHLGYDNYLLAFGSTMKGKIRTTATIKTPLLDATFIGTGDLFSALFLAWMSKTNNNLPTALEMTTATVQAVLERTIIFAKNAASLGRKPVKNRMPLKLVQSKADIEEPKVIIRCKSGTEEN</sequence>